<gene>
    <name evidence="2" type="ORF">SAMN02910417_02546</name>
</gene>
<keyword evidence="1" id="KW-0732">Signal</keyword>
<dbReference type="InterPro" id="IPR011889">
    <property type="entry name" value="Liste_lipo_26"/>
</dbReference>
<dbReference type="Gene3D" id="3.80.10.10">
    <property type="entry name" value="Ribonuclease Inhibitor"/>
    <property type="match status" value="1"/>
</dbReference>
<organism evidence="2 3">
    <name type="scientific">Eubacterium oxidoreducens</name>
    <dbReference type="NCBI Taxonomy" id="1732"/>
    <lineage>
        <taxon>Bacteria</taxon>
        <taxon>Bacillati</taxon>
        <taxon>Bacillota</taxon>
        <taxon>Clostridia</taxon>
        <taxon>Eubacteriales</taxon>
        <taxon>Eubacteriaceae</taxon>
        <taxon>Eubacterium</taxon>
    </lineage>
</organism>
<keyword evidence="3" id="KW-1185">Reference proteome</keyword>
<dbReference type="OrthoDB" id="1771092at2"/>
<dbReference type="STRING" id="1732.SAMN02910417_02546"/>
<reference evidence="2 3" key="1">
    <citation type="submission" date="2016-10" db="EMBL/GenBank/DDBJ databases">
        <authorList>
            <person name="de Groot N.N."/>
        </authorList>
    </citation>
    <scope>NUCLEOTIDE SEQUENCE [LARGE SCALE GENOMIC DNA]</scope>
    <source>
        <strain evidence="2 3">DSM 3217</strain>
    </source>
</reference>
<feature type="chain" id="PRO_5011792267" evidence="1">
    <location>
        <begin position="25"/>
        <end position="370"/>
    </location>
</feature>
<feature type="signal peptide" evidence="1">
    <location>
        <begin position="1"/>
        <end position="24"/>
    </location>
</feature>
<dbReference type="Pfam" id="PF03382">
    <property type="entry name" value="DUF285"/>
    <property type="match status" value="1"/>
</dbReference>
<name>A0A1G6CNL8_EUBOX</name>
<dbReference type="InterPro" id="IPR005046">
    <property type="entry name" value="DUF285"/>
</dbReference>
<dbReference type="AlphaFoldDB" id="A0A1G6CNL8"/>
<dbReference type="Proteomes" id="UP000199228">
    <property type="component" value="Unassembled WGS sequence"/>
</dbReference>
<dbReference type="NCBIfam" id="TIGR02167">
    <property type="entry name" value="Liste_lipo_26"/>
    <property type="match status" value="2"/>
</dbReference>
<dbReference type="EMBL" id="FMXR01000023">
    <property type="protein sequence ID" value="SDB34490.1"/>
    <property type="molecule type" value="Genomic_DNA"/>
</dbReference>
<dbReference type="InterPro" id="IPR032675">
    <property type="entry name" value="LRR_dom_sf"/>
</dbReference>
<evidence type="ECO:0000313" key="2">
    <source>
        <dbReference type="EMBL" id="SDB34490.1"/>
    </source>
</evidence>
<evidence type="ECO:0000313" key="3">
    <source>
        <dbReference type="Proteomes" id="UP000199228"/>
    </source>
</evidence>
<proteinExistence type="predicted"/>
<evidence type="ECO:0000256" key="1">
    <source>
        <dbReference type="SAM" id="SignalP"/>
    </source>
</evidence>
<protein>
    <submittedName>
        <fullName evidence="2">Surface protein</fullName>
    </submittedName>
</protein>
<accession>A0A1G6CNL8</accession>
<sequence length="370" mass="39435">MRGCKRMIGALLCAGLLLGGPANADAYTVSNLVGSNVTGAYDTSSKVVTLNSSEGTLDASAFSSSMLLEDIGDLIAVQMDAASQTMYLPADSDSIFMDATNLKTVDTTGWDTSNVTRVCNMFWECNSLTSIDMSGFDLSKVTDASDMLYGCDALEVIQTPKKSAQVAIELPYLYASSNGTVYHSIPANLNKSVTLTKAALTNATISLQKSSYAYTGKEIKPDVTIKVGGYTLKQGTDYVLSYVDNIKVGTASVRISCIGDFSGMATKTFAITKAANPMKVHKKTITVKASKLKKKAVKKKALTVSKAAGTVTFQMKSGNAKIKVSKKNGKITLKKNLKKGTYKVKVVVKAVGNDCYKAKKVVKTVKVKVK</sequence>